<protein>
    <submittedName>
        <fullName evidence="4">Uncharacterized protein LOC136080239</fullName>
    </submittedName>
</protein>
<evidence type="ECO:0000313" key="3">
    <source>
        <dbReference type="Proteomes" id="UP001652625"/>
    </source>
</evidence>
<dbReference type="CDD" id="cd01650">
    <property type="entry name" value="RT_nLTR_like"/>
    <property type="match status" value="1"/>
</dbReference>
<dbReference type="PANTHER" id="PTHR33395">
    <property type="entry name" value="TRANSCRIPTASE, PUTATIVE-RELATED-RELATED"/>
    <property type="match status" value="1"/>
</dbReference>
<name>A0ABM4BUS4_HYDVU</name>
<dbReference type="InterPro" id="IPR005135">
    <property type="entry name" value="Endo/exonuclease/phosphatase"/>
</dbReference>
<evidence type="ECO:0000313" key="4">
    <source>
        <dbReference type="RefSeq" id="XP_065652926.1"/>
    </source>
</evidence>
<dbReference type="InterPro" id="IPR000477">
    <property type="entry name" value="RT_dom"/>
</dbReference>
<dbReference type="InterPro" id="IPR043502">
    <property type="entry name" value="DNA/RNA_pol_sf"/>
</dbReference>
<feature type="domain" description="Endonuclease/exonuclease/phosphatase" evidence="2">
    <location>
        <begin position="55"/>
        <end position="242"/>
    </location>
</feature>
<dbReference type="PANTHER" id="PTHR33395:SF22">
    <property type="entry name" value="REVERSE TRANSCRIPTASE DOMAIN-CONTAINING PROTEIN"/>
    <property type="match status" value="1"/>
</dbReference>
<dbReference type="SUPFAM" id="SSF56672">
    <property type="entry name" value="DNA/RNA polymerases"/>
    <property type="match status" value="1"/>
</dbReference>
<keyword evidence="3" id="KW-1185">Reference proteome</keyword>
<proteinExistence type="predicted"/>
<dbReference type="SUPFAM" id="SSF56219">
    <property type="entry name" value="DNase I-like"/>
    <property type="match status" value="1"/>
</dbReference>
<feature type="domain" description="Reverse transcriptase" evidence="1">
    <location>
        <begin position="493"/>
        <end position="608"/>
    </location>
</feature>
<gene>
    <name evidence="4" type="primary">LOC136080239</name>
</gene>
<dbReference type="Proteomes" id="UP001652625">
    <property type="component" value="Chromosome 05"/>
</dbReference>
<accession>A0ABM4BUS4</accession>
<dbReference type="InterPro" id="IPR036691">
    <property type="entry name" value="Endo/exonu/phosph_ase_sf"/>
</dbReference>
<sequence>MSSNDNISVCKPHNSLNIETMLVDSNINSKEVHLSSNFLNCFYTNATSLNNKFDELIYEIACNQMQIIMLCETWWTDKSATNIEGFNLYRKDRGHIRGGGVCIYIKNTIKSYPATENYLVDNAIEQVWCSVEIGLENILCGCIYRTGAGDISSFQKITKYIRHANKAWKNGKYTGILICGDFNFSNIKWFNDGSCKLENDSDLIALEFIEFLSDCFIYQNVLLPTFQVSFGFDTNLLDLVLTENRNRVFSLNHLPPLGGIEHGHHILNFKYFYKNINIDQKPKINKKLLYNKGNYEELSKYFTSFNWENEFKDLNASQAYKKWLSIYHTGCGKFIPIISYDTSKKYAPWMTKELRKMVKLKKSKIVIKDSIKALKTFDGSIITNEVDIANCLNEYFVSVFLKDEVLDRVTFPSKCNFHCSDPSFNDTDVEYQLVNLNVNKTIGVDKVHPRVLKECSKSLSHPLSLIFKMSFYSGVIPNEWLTANITPLFKKGDKLDPSNYRSISITSIVCKVMEKIIHNVMMNHLALNKLIANEQHGFVNGKNCCSNLLETSDFITSKIETGNNIDIVFLDFAKAFDSVSLSKLCCKLYGYGFQSYILQWCKSFLSNRKQRVVLELFADDTKIMSVMNNESNNNALQEDLNKLLDWSNKWSIKFNRGKCKAMHIGNSNPQFSYKLGDHILQKTEVESDLGVIITNDLKWENHVISVANKANRTLGFLKHGFKNLDVSILKLLYKSTIRPQLEYAASVWSPFCTKDITRLENVQRRSTRIESLKGICYEERRKILGLPTLQERRRRGDLIEMFKILNSTEYIRFEEPLSFYHSMYRYRHNKRLHRQNTKKLCRYYYLTNRVVDDWNLLSQDAIDSANKNTFKNRIDKILNF</sequence>
<dbReference type="Pfam" id="PF00078">
    <property type="entry name" value="RVT_1"/>
    <property type="match status" value="1"/>
</dbReference>
<dbReference type="GeneID" id="136080239"/>
<dbReference type="Pfam" id="PF03372">
    <property type="entry name" value="Exo_endo_phos"/>
    <property type="match status" value="1"/>
</dbReference>
<evidence type="ECO:0000259" key="1">
    <source>
        <dbReference type="Pfam" id="PF00078"/>
    </source>
</evidence>
<dbReference type="Gene3D" id="3.60.10.10">
    <property type="entry name" value="Endonuclease/exonuclease/phosphatase"/>
    <property type="match status" value="1"/>
</dbReference>
<reference evidence="4" key="1">
    <citation type="submission" date="2025-08" db="UniProtKB">
        <authorList>
            <consortium name="RefSeq"/>
        </authorList>
    </citation>
    <scope>IDENTIFICATION</scope>
</reference>
<dbReference type="RefSeq" id="XP_065652926.1">
    <property type="nucleotide sequence ID" value="XM_065796854.1"/>
</dbReference>
<evidence type="ECO:0000259" key="2">
    <source>
        <dbReference type="Pfam" id="PF03372"/>
    </source>
</evidence>
<organism evidence="3 4">
    <name type="scientific">Hydra vulgaris</name>
    <name type="common">Hydra</name>
    <name type="synonym">Hydra attenuata</name>
    <dbReference type="NCBI Taxonomy" id="6087"/>
    <lineage>
        <taxon>Eukaryota</taxon>
        <taxon>Metazoa</taxon>
        <taxon>Cnidaria</taxon>
        <taxon>Hydrozoa</taxon>
        <taxon>Hydroidolina</taxon>
        <taxon>Anthoathecata</taxon>
        <taxon>Aplanulata</taxon>
        <taxon>Hydridae</taxon>
        <taxon>Hydra</taxon>
    </lineage>
</organism>